<proteinExistence type="inferred from homology"/>
<comment type="similarity">
    <text evidence="5">Belongs to the YciB family.</text>
</comment>
<comment type="subcellular location">
    <subcellularLocation>
        <location evidence="5">Cell inner membrane</location>
        <topology evidence="5">Multi-pass membrane protein</topology>
    </subcellularLocation>
</comment>
<feature type="transmembrane region" description="Helical" evidence="5">
    <location>
        <begin position="155"/>
        <end position="174"/>
    </location>
</feature>
<dbReference type="HAMAP" id="MF_00189">
    <property type="entry name" value="YciB"/>
    <property type="match status" value="1"/>
</dbReference>
<evidence type="ECO:0000256" key="4">
    <source>
        <dbReference type="ARBA" id="ARBA00023136"/>
    </source>
</evidence>
<evidence type="ECO:0000313" key="7">
    <source>
        <dbReference type="Proteomes" id="UP000785783"/>
    </source>
</evidence>
<dbReference type="PANTHER" id="PTHR36917:SF1">
    <property type="entry name" value="INNER MEMBRANE-SPANNING PROTEIN YCIB"/>
    <property type="match status" value="1"/>
</dbReference>
<comment type="caution">
    <text evidence="6">The sequence shown here is derived from an EMBL/GenBank/DDBJ whole genome shotgun (WGS) entry which is preliminary data.</text>
</comment>
<feature type="transmembrane region" description="Helical" evidence="5">
    <location>
        <begin position="32"/>
        <end position="53"/>
    </location>
</feature>
<keyword evidence="2 5" id="KW-0812">Transmembrane</keyword>
<sequence>MAKFFEDFGPLLVFFILNARGPQLLGRPESEGLLIATGGFMAALAASLVFTYTRGGKPNNMTLASAGFVFVFGGLTLFLQDETFIKIKPTLVYVLFAAILAVGLARGQSYLQMLMGQALRMDAAGWVVLTRRWIYFFIFLAALNEVMWRNFSTDAWVNFKVFGILPLTLAFMALQMPLLKKHGALDELGSE</sequence>
<organism evidence="6 7">
    <name type="scientific">PS1 clade bacterium</name>
    <dbReference type="NCBI Taxonomy" id="2175152"/>
    <lineage>
        <taxon>Bacteria</taxon>
        <taxon>Pseudomonadati</taxon>
        <taxon>Pseudomonadota</taxon>
        <taxon>Alphaproteobacteria</taxon>
        <taxon>PS1 clade</taxon>
    </lineage>
</organism>
<evidence type="ECO:0000256" key="1">
    <source>
        <dbReference type="ARBA" id="ARBA00022475"/>
    </source>
</evidence>
<keyword evidence="5" id="KW-0997">Cell inner membrane</keyword>
<protein>
    <recommendedName>
        <fullName evidence="5">Inner membrane-spanning protein YciB</fullName>
    </recommendedName>
</protein>
<keyword evidence="1 5" id="KW-1003">Cell membrane</keyword>
<dbReference type="Pfam" id="PF04279">
    <property type="entry name" value="IspA"/>
    <property type="match status" value="1"/>
</dbReference>
<gene>
    <name evidence="5" type="primary">yciB</name>
    <name evidence="6" type="ORF">ISQ19_00470</name>
</gene>
<dbReference type="EMBL" id="JADHOK010000002">
    <property type="protein sequence ID" value="MBL6761152.1"/>
    <property type="molecule type" value="Genomic_DNA"/>
</dbReference>
<keyword evidence="3 5" id="KW-1133">Transmembrane helix</keyword>
<evidence type="ECO:0000256" key="5">
    <source>
        <dbReference type="HAMAP-Rule" id="MF_00189"/>
    </source>
</evidence>
<feature type="transmembrane region" description="Helical" evidence="5">
    <location>
        <begin position="123"/>
        <end position="143"/>
    </location>
</feature>
<dbReference type="InterPro" id="IPR006008">
    <property type="entry name" value="YciB"/>
</dbReference>
<reference evidence="6" key="1">
    <citation type="submission" date="2020-10" db="EMBL/GenBank/DDBJ databases">
        <title>Microbiome of the Black Sea water column analyzed by genome centric metagenomics.</title>
        <authorList>
            <person name="Cabello-Yeves P.J."/>
            <person name="Callieri C."/>
            <person name="Picazo A."/>
            <person name="Mehrshad M."/>
            <person name="Haro-Moreno J.M."/>
            <person name="Roda-Garcia J."/>
            <person name="Dzembekova N."/>
            <person name="Slabakova V."/>
            <person name="Slabakova N."/>
            <person name="Moncheva S."/>
            <person name="Rodriguez-Valera F."/>
        </authorList>
    </citation>
    <scope>NUCLEOTIDE SEQUENCE</scope>
    <source>
        <strain evidence="6">BS307-5m-G5</strain>
    </source>
</reference>
<evidence type="ECO:0000256" key="3">
    <source>
        <dbReference type="ARBA" id="ARBA00022989"/>
    </source>
</evidence>
<dbReference type="Proteomes" id="UP000785783">
    <property type="component" value="Unassembled WGS sequence"/>
</dbReference>
<feature type="transmembrane region" description="Helical" evidence="5">
    <location>
        <begin position="91"/>
        <end position="111"/>
    </location>
</feature>
<accession>A0A937HGM7</accession>
<dbReference type="PANTHER" id="PTHR36917">
    <property type="entry name" value="INTRACELLULAR SEPTATION PROTEIN A-RELATED"/>
    <property type="match status" value="1"/>
</dbReference>
<evidence type="ECO:0000256" key="2">
    <source>
        <dbReference type="ARBA" id="ARBA00022692"/>
    </source>
</evidence>
<feature type="transmembrane region" description="Helical" evidence="5">
    <location>
        <begin position="60"/>
        <end position="79"/>
    </location>
</feature>
<dbReference type="AlphaFoldDB" id="A0A937HGM7"/>
<dbReference type="NCBIfam" id="NF001323">
    <property type="entry name" value="PRK00259.1-1"/>
    <property type="match status" value="1"/>
</dbReference>
<keyword evidence="4 5" id="KW-0472">Membrane</keyword>
<comment type="function">
    <text evidence="5">Plays a role in cell envelope biogenesis, maintenance of cell envelope integrity and membrane homeostasis.</text>
</comment>
<dbReference type="GO" id="GO:0005886">
    <property type="term" value="C:plasma membrane"/>
    <property type="evidence" value="ECO:0007669"/>
    <property type="project" value="UniProtKB-SubCell"/>
</dbReference>
<name>A0A937HGM7_9PROT</name>
<evidence type="ECO:0000313" key="6">
    <source>
        <dbReference type="EMBL" id="MBL6761152.1"/>
    </source>
</evidence>